<dbReference type="AlphaFoldDB" id="A0A094X966"/>
<gene>
    <name evidence="1" type="ORF">LptCag_2503</name>
</gene>
<comment type="caution">
    <text evidence="1">The sequence shown here is derived from an EMBL/GenBank/DDBJ whole genome shotgun (WGS) entry which is preliminary data.</text>
</comment>
<proteinExistence type="predicted"/>
<dbReference type="Proteomes" id="UP000029452">
    <property type="component" value="Unassembled WGS sequence"/>
</dbReference>
<dbReference type="EMBL" id="JPGK01000001">
    <property type="protein sequence ID" value="KGA95069.1"/>
    <property type="molecule type" value="Genomic_DNA"/>
</dbReference>
<name>A0A094X966_9BACT</name>
<dbReference type="PATRIC" id="fig|178606.4.peg.285"/>
<evidence type="ECO:0000313" key="1">
    <source>
        <dbReference type="EMBL" id="KGA95069.1"/>
    </source>
</evidence>
<evidence type="ECO:0000313" key="2">
    <source>
        <dbReference type="Proteomes" id="UP000029452"/>
    </source>
</evidence>
<reference evidence="1 2" key="1">
    <citation type="submission" date="2014-06" db="EMBL/GenBank/DDBJ databases">
        <title>Draft genome sequence of iron oxidizing acidophile Leptospirillum ferriphilum DSM14647.</title>
        <authorList>
            <person name="Cardenas J.P."/>
            <person name="Lazcano M."/>
            <person name="Ossandon F.J."/>
            <person name="Corbett M."/>
            <person name="Holmes D.S."/>
            <person name="Watkin E."/>
        </authorList>
    </citation>
    <scope>NUCLEOTIDE SEQUENCE [LARGE SCALE GENOMIC DNA]</scope>
    <source>
        <strain evidence="1 2">DSM 14647</strain>
    </source>
</reference>
<dbReference type="OrthoDB" id="9799032at2"/>
<dbReference type="RefSeq" id="WP_023524329.1">
    <property type="nucleotide sequence ID" value="NZ_JPGK01000001.1"/>
</dbReference>
<protein>
    <recommendedName>
        <fullName evidence="3">Nucleotidyltransferase</fullName>
    </recommendedName>
</protein>
<accession>A0A094X966</accession>
<organism evidence="1 2">
    <name type="scientific">Leptospirillum ferriphilum</name>
    <dbReference type="NCBI Taxonomy" id="178606"/>
    <lineage>
        <taxon>Bacteria</taxon>
        <taxon>Pseudomonadati</taxon>
        <taxon>Nitrospirota</taxon>
        <taxon>Nitrospiria</taxon>
        <taxon>Nitrospirales</taxon>
        <taxon>Nitrospiraceae</taxon>
        <taxon>Leptospirillum</taxon>
    </lineage>
</organism>
<evidence type="ECO:0008006" key="3">
    <source>
        <dbReference type="Google" id="ProtNLM"/>
    </source>
</evidence>
<sequence length="217" mass="25282">MKLDESENSEWETIRKTFREFSEWFPESLIVIGGVAVYLRSVDKIGQSFLEYSHDGDFYLSLVAYSELRDIEVVTGNPRLKKHQLIKNGVDFDIYVERNNNLVVPFEEAFRYATIIDGFRVACSEHLLALKLEAFKDRQGTPKGEKDERDLIRIVLTVDNFVQDVIRIYLDEENRKILRDIGRHPEPFLVMASNNAHNASMLREQYHTALARIEKNV</sequence>